<evidence type="ECO:0000313" key="1">
    <source>
        <dbReference type="EMBL" id="KMS52929.1"/>
    </source>
</evidence>
<proteinExistence type="predicted"/>
<protein>
    <submittedName>
        <fullName evidence="1">Uncharacterized protein</fullName>
    </submittedName>
</protein>
<dbReference type="AlphaFoldDB" id="A0A0J7XMR6"/>
<organism evidence="1 2">
    <name type="scientific">Novosphingobium barchaimii LL02</name>
    <dbReference type="NCBI Taxonomy" id="1114963"/>
    <lineage>
        <taxon>Bacteria</taxon>
        <taxon>Pseudomonadati</taxon>
        <taxon>Pseudomonadota</taxon>
        <taxon>Alphaproteobacteria</taxon>
        <taxon>Sphingomonadales</taxon>
        <taxon>Sphingomonadaceae</taxon>
        <taxon>Novosphingobium</taxon>
    </lineage>
</organism>
<keyword evidence="2" id="KW-1185">Reference proteome</keyword>
<dbReference type="PATRIC" id="fig|1114963.3.peg.3600"/>
<name>A0A0J7XMR6_9SPHN</name>
<dbReference type="EMBL" id="JACU01000008">
    <property type="protein sequence ID" value="KMS52929.1"/>
    <property type="molecule type" value="Genomic_DNA"/>
</dbReference>
<accession>A0A0J7XMR6</accession>
<sequence length="42" mass="4562">MDDQEFKRRYGPWASIAVNLAACSATTGGKNDASYAILESRP</sequence>
<gene>
    <name evidence="1" type="ORF">V474_23760</name>
</gene>
<comment type="caution">
    <text evidence="1">The sequence shown here is derived from an EMBL/GenBank/DDBJ whole genome shotgun (WGS) entry which is preliminary data.</text>
</comment>
<evidence type="ECO:0000313" key="2">
    <source>
        <dbReference type="Proteomes" id="UP000052268"/>
    </source>
</evidence>
<dbReference type="Proteomes" id="UP000052268">
    <property type="component" value="Unassembled WGS sequence"/>
</dbReference>
<reference evidence="1 2" key="1">
    <citation type="journal article" date="2015" name="G3 (Bethesda)">
        <title>Insights into Ongoing Evolution of the Hexachlorocyclohexane Catabolic Pathway from Comparative Genomics of Ten Sphingomonadaceae Strains.</title>
        <authorList>
            <person name="Pearce S.L."/>
            <person name="Oakeshott J.G."/>
            <person name="Pandey G."/>
        </authorList>
    </citation>
    <scope>NUCLEOTIDE SEQUENCE [LARGE SCALE GENOMIC DNA]</scope>
    <source>
        <strain evidence="1 2">LL02</strain>
    </source>
</reference>